<dbReference type="InterPro" id="IPR036388">
    <property type="entry name" value="WH-like_DNA-bd_sf"/>
</dbReference>
<evidence type="ECO:0000313" key="2">
    <source>
        <dbReference type="EMBL" id="SFS54905.1"/>
    </source>
</evidence>
<sequence>MRATSSPSLDLVFNLLSVRRRRYALYYLAEQTDGITTFDKLVDDVLAREAGSENRDEHRQQIQTSLQHVHLPRLEDAGILEYDARSDTVRYWQQPTLEEWLEHARHKEFID</sequence>
<protein>
    <recommendedName>
        <fullName evidence="1">DUF7344 domain-containing protein</fullName>
    </recommendedName>
</protein>
<gene>
    <name evidence="2" type="ORF">SAMN04488556_1469</name>
</gene>
<evidence type="ECO:0000259" key="1">
    <source>
        <dbReference type="Pfam" id="PF24035"/>
    </source>
</evidence>
<dbReference type="AlphaFoldDB" id="A0A1I6QR74"/>
<keyword evidence="3" id="KW-1185">Reference proteome</keyword>
<reference evidence="3" key="1">
    <citation type="submission" date="2016-10" db="EMBL/GenBank/DDBJ databases">
        <authorList>
            <person name="Varghese N."/>
            <person name="Submissions S."/>
        </authorList>
    </citation>
    <scope>NUCLEOTIDE SEQUENCE [LARGE SCALE GENOMIC DNA]</scope>
    <source>
        <strain evidence="3">DSM 22427</strain>
    </source>
</reference>
<dbReference type="Proteomes" id="UP000199199">
    <property type="component" value="Unassembled WGS sequence"/>
</dbReference>
<proteinExistence type="predicted"/>
<evidence type="ECO:0000313" key="3">
    <source>
        <dbReference type="Proteomes" id="UP000199199"/>
    </source>
</evidence>
<dbReference type="EMBL" id="FOZS01000001">
    <property type="protein sequence ID" value="SFS54905.1"/>
    <property type="molecule type" value="Genomic_DNA"/>
</dbReference>
<dbReference type="InterPro" id="IPR055768">
    <property type="entry name" value="DUF7344"/>
</dbReference>
<dbReference type="Pfam" id="PF24035">
    <property type="entry name" value="DUF7344"/>
    <property type="match status" value="1"/>
</dbReference>
<accession>A0A1I6QR74</accession>
<organism evidence="2 3">
    <name type="scientific">Halostagnicola kamekurae</name>
    <dbReference type="NCBI Taxonomy" id="619731"/>
    <lineage>
        <taxon>Archaea</taxon>
        <taxon>Methanobacteriati</taxon>
        <taxon>Methanobacteriota</taxon>
        <taxon>Stenosarchaea group</taxon>
        <taxon>Halobacteria</taxon>
        <taxon>Halobacteriales</taxon>
        <taxon>Natrialbaceae</taxon>
        <taxon>Halostagnicola</taxon>
    </lineage>
</organism>
<name>A0A1I6QR74_9EURY</name>
<feature type="domain" description="DUF7344" evidence="1">
    <location>
        <begin position="13"/>
        <end position="90"/>
    </location>
</feature>
<dbReference type="Gene3D" id="1.10.10.10">
    <property type="entry name" value="Winged helix-like DNA-binding domain superfamily/Winged helix DNA-binding domain"/>
    <property type="match status" value="1"/>
</dbReference>